<dbReference type="AlphaFoldDB" id="A0A317M114"/>
<dbReference type="RefSeq" id="WP_002841539.1">
    <property type="nucleotide sequence ID" value="NZ_BAAAWC010000047.1"/>
</dbReference>
<dbReference type="EMBL" id="CP054000">
    <property type="protein sequence ID" value="QKH79721.1"/>
    <property type="molecule type" value="Genomic_DNA"/>
</dbReference>
<organism evidence="1 2">
    <name type="scientific">Finegoldia magna</name>
    <name type="common">Peptostreptococcus magnus</name>
    <dbReference type="NCBI Taxonomy" id="1260"/>
    <lineage>
        <taxon>Bacteria</taxon>
        <taxon>Bacillati</taxon>
        <taxon>Bacillota</taxon>
        <taxon>Tissierellia</taxon>
        <taxon>Tissierellales</taxon>
        <taxon>Peptoniphilaceae</taxon>
        <taxon>Finegoldia</taxon>
    </lineage>
</organism>
<evidence type="ECO:0000313" key="2">
    <source>
        <dbReference type="Proteomes" id="UP000502899"/>
    </source>
</evidence>
<reference evidence="1 2" key="1">
    <citation type="submission" date="2020-05" db="EMBL/GenBank/DDBJ databases">
        <title>FDA dAtabase for Regulatory Grade micrObial Sequences (FDA-ARGOS): Supporting development and validation of Infectious Disease Dx tests.</title>
        <authorList>
            <person name="Pederson C."/>
            <person name="Tallon L."/>
            <person name="Sadzewicz L."/>
            <person name="Zhao X."/>
            <person name="Vavikolanu K."/>
            <person name="Mehta A."/>
            <person name="Aluvathingal J."/>
            <person name="Nadendla S."/>
            <person name="Myers T."/>
            <person name="Yan Y."/>
            <person name="Sichtig H."/>
        </authorList>
    </citation>
    <scope>NUCLEOTIDE SEQUENCE [LARGE SCALE GENOMIC DNA]</scope>
    <source>
        <strain evidence="1 2">FDAARGOS_764</strain>
    </source>
</reference>
<proteinExistence type="predicted"/>
<name>A0A317M114_FINMA</name>
<evidence type="ECO:0000313" key="1">
    <source>
        <dbReference type="EMBL" id="QKH79721.1"/>
    </source>
</evidence>
<dbReference type="Proteomes" id="UP000502899">
    <property type="component" value="Chromosome"/>
</dbReference>
<sequence length="135" mass="16038">MDRQTLNQYNSLKKEIKYLTEKIKRLEHNSIVKDSVTGSSCKYPYSERSFSISGIPIIPSRELKRLRSRESEAYTLKCEIEKFIDNIDDSQVRMIFEMRYFDCKSWGYISMQLGSCHESYSRKIHDKYLNKKLGD</sequence>
<gene>
    <name evidence="1" type="ORF">FOC70_04895</name>
</gene>
<protein>
    <submittedName>
        <fullName evidence="1">Uncharacterized protein</fullName>
    </submittedName>
</protein>
<accession>A0A317M114</accession>